<feature type="region of interest" description="Disordered" evidence="1">
    <location>
        <begin position="681"/>
        <end position="710"/>
    </location>
</feature>
<feature type="compositionally biased region" description="Basic residues" evidence="1">
    <location>
        <begin position="830"/>
        <end position="843"/>
    </location>
</feature>
<feature type="region of interest" description="Disordered" evidence="1">
    <location>
        <begin position="824"/>
        <end position="885"/>
    </location>
</feature>
<feature type="compositionally biased region" description="Polar residues" evidence="1">
    <location>
        <begin position="654"/>
        <end position="667"/>
    </location>
</feature>
<feature type="compositionally biased region" description="Polar residues" evidence="1">
    <location>
        <begin position="573"/>
        <end position="612"/>
    </location>
</feature>
<dbReference type="Pfam" id="PF06741">
    <property type="entry name" value="LsmAD"/>
    <property type="match status" value="1"/>
</dbReference>
<dbReference type="GO" id="GO:0003729">
    <property type="term" value="F:mRNA binding"/>
    <property type="evidence" value="ECO:0007669"/>
    <property type="project" value="TreeGrafter"/>
</dbReference>
<feature type="compositionally biased region" description="Polar residues" evidence="1">
    <location>
        <begin position="64"/>
        <end position="84"/>
    </location>
</feature>
<evidence type="ECO:0000259" key="2">
    <source>
        <dbReference type="SMART" id="SM01272"/>
    </source>
</evidence>
<protein>
    <recommendedName>
        <fullName evidence="2">LsmAD domain-containing protein</fullName>
    </recommendedName>
</protein>
<feature type="compositionally biased region" description="Polar residues" evidence="1">
    <location>
        <begin position="422"/>
        <end position="444"/>
    </location>
</feature>
<name>A0A6A6W9C2_9PEZI</name>
<dbReference type="RefSeq" id="XP_033601903.1">
    <property type="nucleotide sequence ID" value="XM_033745338.1"/>
</dbReference>
<dbReference type="GeneID" id="54486392"/>
<feature type="region of interest" description="Disordered" evidence="1">
    <location>
        <begin position="303"/>
        <end position="402"/>
    </location>
</feature>
<sequence>MSAATNAASINGTNTSSSSQSFNASGTKAQLKMSSSGKALDGSRKQAGSPIDNAQRKSTPKAWTGNNNAITQRPSNMSTSNGVVSNTKSLAAPKTAALQPTESNSIIAEKHAADRMLFLLAGFVGHHSFFTLKNGDKYSGIFSGASLETSESRYVFKMVKRVQQANGSPEPIDEYIGTGGDHVMSVDIVDVVDLDVQQVKLDRIQPRQQNGISSFQTDSDISGNLAIKERELKPWQPADNAGPGLSLEDSGKPWDQFEANERLYGIKSTFNENDYTTAIDKSNPLYKQRFANAERIARELEGSAATSAHVAEERGLTTHDDSGLDEEDKYSGVRRDFPSLASGQPNKYTPPARRAPTGQPTVPGAPVDPAIISASIARPPSTTTSPTKADEVTPQLPVPATDKPAETLKQAVTAVPSAGVANASTSQDPKISPPQASEASQKPSATLKPTAPVTAQTNKSTARVENATANVENELLKSFKQFSSNEKFRIQEQQRSMARADKAVKLNDLKKFSEMFKLHTPVPQDLVPILAKDESKQQEIVEKALKNVNEAKTTPTKPATATTLDTKTPRATQNVTSPVAQPDKSNGSRQQRQGPGNYPTSSMRGSHHQNVPRSGGGPMGQRSSVTGQQYKAGTIHMPASQPQPINNIHIPSGPSATSSGIQTPSSGVSTRFNVKAMEFKPNPAASTFTPGGNPSNTSSPRVTTPARPDSSRKVVLTSFFGGQKPKLPSDSSVLDTAFNPIERMRKEAEAEKKTKDYVLNGGIPQAFRTGPLWEVRPENAEKKYVDCFQVMQTAAQPIVTHGQMGGPHVPHQHQLPHHLQQQIPNMPQHHTPHHTPRHPHAQPHHAQGMPHFEGGHPMQFSASQSSMHPTSRPGQNYGGYGPQMQQGMPPAAVFQQSMPGYGMSPNIHHRQPGGPQFVHQMPVMGGHVMTQNPSQGPYMVPGNPQVQMYTPLPGQAYPHHGGPMPMQPAPNGFSSPRAHGAQMMAHQGSQQGHQPQPQIMYMQPGQHQMMQMPQGPSMNYRHYANKRQANKPVVNTPQRHFQQLPQMHFGSPHQSHPYPQQPHRGTPSATYSQPMMPTQSLPPHTGPSPHATNGEEAK</sequence>
<keyword evidence="4" id="KW-1185">Reference proteome</keyword>
<accession>A0A6A6W9C2</accession>
<dbReference type="GO" id="GO:0034063">
    <property type="term" value="P:stress granule assembly"/>
    <property type="evidence" value="ECO:0007669"/>
    <property type="project" value="TreeGrafter"/>
</dbReference>
<evidence type="ECO:0000313" key="4">
    <source>
        <dbReference type="Proteomes" id="UP000799437"/>
    </source>
</evidence>
<feature type="compositionally biased region" description="Low complexity" evidence="1">
    <location>
        <begin position="1051"/>
        <end position="1063"/>
    </location>
</feature>
<dbReference type="EMBL" id="ML996569">
    <property type="protein sequence ID" value="KAF2759452.1"/>
    <property type="molecule type" value="Genomic_DNA"/>
</dbReference>
<dbReference type="OrthoDB" id="2275718at2759"/>
<evidence type="ECO:0000256" key="1">
    <source>
        <dbReference type="SAM" id="MobiDB-lite"/>
    </source>
</evidence>
<evidence type="ECO:0000313" key="3">
    <source>
        <dbReference type="EMBL" id="KAF2759452.1"/>
    </source>
</evidence>
<feature type="compositionally biased region" description="Low complexity" evidence="1">
    <location>
        <begin position="1"/>
        <end position="27"/>
    </location>
</feature>
<feature type="region of interest" description="Disordered" evidence="1">
    <location>
        <begin position="230"/>
        <end position="253"/>
    </location>
</feature>
<feature type="region of interest" description="Disordered" evidence="1">
    <location>
        <begin position="420"/>
        <end position="459"/>
    </location>
</feature>
<dbReference type="PANTHER" id="PTHR12854:SF7">
    <property type="entry name" value="ATAXIN-2 HOMOLOG"/>
    <property type="match status" value="1"/>
</dbReference>
<dbReference type="SMART" id="SM01272">
    <property type="entry name" value="LsmAD"/>
    <property type="match status" value="1"/>
</dbReference>
<reference evidence="3" key="1">
    <citation type="journal article" date="2020" name="Stud. Mycol.">
        <title>101 Dothideomycetes genomes: a test case for predicting lifestyles and emergence of pathogens.</title>
        <authorList>
            <person name="Haridas S."/>
            <person name="Albert R."/>
            <person name="Binder M."/>
            <person name="Bloem J."/>
            <person name="Labutti K."/>
            <person name="Salamov A."/>
            <person name="Andreopoulos B."/>
            <person name="Baker S."/>
            <person name="Barry K."/>
            <person name="Bills G."/>
            <person name="Bluhm B."/>
            <person name="Cannon C."/>
            <person name="Castanera R."/>
            <person name="Culley D."/>
            <person name="Daum C."/>
            <person name="Ezra D."/>
            <person name="Gonzalez J."/>
            <person name="Henrissat B."/>
            <person name="Kuo A."/>
            <person name="Liang C."/>
            <person name="Lipzen A."/>
            <person name="Lutzoni F."/>
            <person name="Magnuson J."/>
            <person name="Mondo S."/>
            <person name="Nolan M."/>
            <person name="Ohm R."/>
            <person name="Pangilinan J."/>
            <person name="Park H.-J."/>
            <person name="Ramirez L."/>
            <person name="Alfaro M."/>
            <person name="Sun H."/>
            <person name="Tritt A."/>
            <person name="Yoshinaga Y."/>
            <person name="Zwiers L.-H."/>
            <person name="Turgeon B."/>
            <person name="Goodwin S."/>
            <person name="Spatafora J."/>
            <person name="Crous P."/>
            <person name="Grigoriev I."/>
        </authorList>
    </citation>
    <scope>NUCLEOTIDE SEQUENCE</scope>
    <source>
        <strain evidence="3">CBS 121739</strain>
    </source>
</reference>
<feature type="compositionally biased region" description="Basic and acidic residues" evidence="1">
    <location>
        <begin position="310"/>
        <end position="322"/>
    </location>
</feature>
<dbReference type="GO" id="GO:0010494">
    <property type="term" value="C:cytoplasmic stress granule"/>
    <property type="evidence" value="ECO:0007669"/>
    <property type="project" value="TreeGrafter"/>
</dbReference>
<feature type="region of interest" description="Disordered" evidence="1">
    <location>
        <begin position="1047"/>
        <end position="1098"/>
    </location>
</feature>
<dbReference type="InterPro" id="IPR045117">
    <property type="entry name" value="ATXN2-like"/>
</dbReference>
<feature type="compositionally biased region" description="Polar residues" evidence="1">
    <location>
        <begin position="1067"/>
        <end position="1082"/>
    </location>
</feature>
<feature type="compositionally biased region" description="Polar residues" evidence="1">
    <location>
        <begin position="860"/>
        <end position="869"/>
    </location>
</feature>
<feature type="region of interest" description="Disordered" evidence="1">
    <location>
        <begin position="546"/>
        <end position="667"/>
    </location>
</feature>
<feature type="domain" description="LsmAD" evidence="2">
    <location>
        <begin position="264"/>
        <end position="336"/>
    </location>
</feature>
<dbReference type="InterPro" id="IPR025852">
    <property type="entry name" value="SM_dom_ATX"/>
</dbReference>
<feature type="region of interest" description="Disordered" evidence="1">
    <location>
        <begin position="1"/>
        <end position="84"/>
    </location>
</feature>
<feature type="compositionally biased region" description="Polar residues" evidence="1">
    <location>
        <begin position="684"/>
        <end position="702"/>
    </location>
</feature>
<dbReference type="InterPro" id="IPR009604">
    <property type="entry name" value="LsmAD_domain"/>
</dbReference>
<dbReference type="Pfam" id="PF14438">
    <property type="entry name" value="SM-ATX"/>
    <property type="match status" value="1"/>
</dbReference>
<proteinExistence type="predicted"/>
<feature type="compositionally biased region" description="Polar residues" evidence="1">
    <location>
        <begin position="621"/>
        <end position="631"/>
    </location>
</feature>
<dbReference type="AlphaFoldDB" id="A0A6A6W9C2"/>
<dbReference type="Proteomes" id="UP000799437">
    <property type="component" value="Unassembled WGS sequence"/>
</dbReference>
<feature type="compositionally biased region" description="Low complexity" evidence="1">
    <location>
        <begin position="551"/>
        <end position="572"/>
    </location>
</feature>
<organism evidence="3 4">
    <name type="scientific">Pseudovirgaria hyperparasitica</name>
    <dbReference type="NCBI Taxonomy" id="470096"/>
    <lineage>
        <taxon>Eukaryota</taxon>
        <taxon>Fungi</taxon>
        <taxon>Dikarya</taxon>
        <taxon>Ascomycota</taxon>
        <taxon>Pezizomycotina</taxon>
        <taxon>Dothideomycetes</taxon>
        <taxon>Dothideomycetes incertae sedis</taxon>
        <taxon>Acrospermales</taxon>
        <taxon>Acrospermaceae</taxon>
        <taxon>Pseudovirgaria</taxon>
    </lineage>
</organism>
<gene>
    <name evidence="3" type="ORF">EJ05DRAFT_484405</name>
</gene>
<dbReference type="PANTHER" id="PTHR12854">
    <property type="entry name" value="ATAXIN 2-RELATED"/>
    <property type="match status" value="1"/>
</dbReference>